<reference evidence="2" key="1">
    <citation type="submission" date="2016-04" db="EMBL/GenBank/DDBJ databases">
        <authorList>
            <person name="Chen L."/>
            <person name="Zhuang W."/>
            <person name="Wang G."/>
        </authorList>
    </citation>
    <scope>NUCLEOTIDE SEQUENCE [LARGE SCALE GENOMIC DNA]</scope>
    <source>
        <strain evidence="2">17621</strain>
    </source>
</reference>
<evidence type="ECO:0000313" key="1">
    <source>
        <dbReference type="EMBL" id="OQP47221.1"/>
    </source>
</evidence>
<keyword evidence="2" id="KW-1185">Reference proteome</keyword>
<evidence type="ECO:0000313" key="2">
    <source>
        <dbReference type="Proteomes" id="UP000192610"/>
    </source>
</evidence>
<dbReference type="Proteomes" id="UP000192610">
    <property type="component" value="Unassembled WGS sequence"/>
</dbReference>
<dbReference type="AlphaFoldDB" id="A0A1V9EMB5"/>
<sequence length="712" mass="79681">MDNELKIYLIQNLFRFDKVLNKLTGSTWTYLRSRFLDRIKSPESNEELGRWSATDELIAGLLETEAAPLVRHWLNQAYNNEAAYRGIRIEFENLEKMNDIVPEPELEYAPPAENNAIPPGSEKTINAWIPELATPGDYLQPAHTYTLYFKVGDAVDHNLLTGDTGVAALDIPNEGLWLKCVVYSSTVEIPTPEFTLLVPKNGNSVTVSLPIITRLAGEAQLEVLLFTIAQNDSLSVENAPVKELYRKFQLRLQVGKPTGQIEEAEGGLIRNDWVKSPASQLNLPYPHEWTTPPGELNIVVIGGGKAYVSGTSGGKAVNKPMDWPVAPAQVAGLIENVVASAEKFRAKWDNYLNDLDATETMDRLRNFQPEYDWSYLNFRSDQSHEQAWVSAAQSPELKALAFDGYLLYETFFPSGSEIRGVMDELVAGHRINISWVPSGSDGFIPHVPWGLFYTQIPIDSTKAVDGGSFIGLRYRIEYTSHVVQAAPRTLGKVESTYSANLFYWGNNTSDPTYIEASWQQQQLANWQQQLIIPGAGSTNAKKELVSMLNQPAASPLGMIYFFCQCSVGDGNNPVLRFGSTSDAADVVNRMELGILPLQDRPLIFANACTTSTADAYMANELETSFFRRGCRAYLGTEIKVPIRFASRFACIFYNFFFRKVDTSPMAAGEAVAQTRLWLWTQYQNIGGLFYTYINQYELFMAAPEELKNIKNQ</sequence>
<protein>
    <recommendedName>
        <fullName evidence="3">CHAT domain-containing protein</fullName>
    </recommendedName>
</protein>
<dbReference type="RefSeq" id="WP_081201226.1">
    <property type="nucleotide sequence ID" value="NZ_FOCZ01000002.1"/>
</dbReference>
<comment type="caution">
    <text evidence="1">The sequence shown here is derived from an EMBL/GenBank/DDBJ whole genome shotgun (WGS) entry which is preliminary data.</text>
</comment>
<proteinExistence type="predicted"/>
<accession>A0A1V9EMB5</accession>
<gene>
    <name evidence="1" type="ORF">A4H97_06865</name>
</gene>
<dbReference type="STRING" id="354355.SAMN05660816_01399"/>
<organism evidence="1 2">
    <name type="scientific">Niastella yeongjuensis</name>
    <dbReference type="NCBI Taxonomy" id="354355"/>
    <lineage>
        <taxon>Bacteria</taxon>
        <taxon>Pseudomonadati</taxon>
        <taxon>Bacteroidota</taxon>
        <taxon>Chitinophagia</taxon>
        <taxon>Chitinophagales</taxon>
        <taxon>Chitinophagaceae</taxon>
        <taxon>Niastella</taxon>
    </lineage>
</organism>
<dbReference type="EMBL" id="LVXG01000023">
    <property type="protein sequence ID" value="OQP47221.1"/>
    <property type="molecule type" value="Genomic_DNA"/>
</dbReference>
<name>A0A1V9EMB5_9BACT</name>
<dbReference type="OrthoDB" id="581105at2"/>
<evidence type="ECO:0008006" key="3">
    <source>
        <dbReference type="Google" id="ProtNLM"/>
    </source>
</evidence>